<dbReference type="SMR" id="A0A816IC82"/>
<sequence>MVDGRLRALRANYSDEMRPNRETSETELNNRARRFHDESQVEEEAHEEIEEEAQKDETEI</sequence>
<feature type="region of interest" description="Disordered" evidence="1">
    <location>
        <begin position="14"/>
        <end position="60"/>
    </location>
</feature>
<organism evidence="2">
    <name type="scientific">Brassica napus</name>
    <name type="common">Rape</name>
    <dbReference type="NCBI Taxonomy" id="3708"/>
    <lineage>
        <taxon>Eukaryota</taxon>
        <taxon>Viridiplantae</taxon>
        <taxon>Streptophyta</taxon>
        <taxon>Embryophyta</taxon>
        <taxon>Tracheophyta</taxon>
        <taxon>Spermatophyta</taxon>
        <taxon>Magnoliopsida</taxon>
        <taxon>eudicotyledons</taxon>
        <taxon>Gunneridae</taxon>
        <taxon>Pentapetalae</taxon>
        <taxon>rosids</taxon>
        <taxon>malvids</taxon>
        <taxon>Brassicales</taxon>
        <taxon>Brassicaceae</taxon>
        <taxon>Brassiceae</taxon>
        <taxon>Brassica</taxon>
    </lineage>
</organism>
<protein>
    <submittedName>
        <fullName evidence="2">(rape) hypothetical protein</fullName>
    </submittedName>
</protein>
<proteinExistence type="predicted"/>
<feature type="compositionally biased region" description="Basic and acidic residues" evidence="1">
    <location>
        <begin position="14"/>
        <end position="39"/>
    </location>
</feature>
<dbReference type="EMBL" id="HG994367">
    <property type="protein sequence ID" value="CAF1704277.1"/>
    <property type="molecule type" value="Genomic_DNA"/>
</dbReference>
<feature type="compositionally biased region" description="Acidic residues" evidence="1">
    <location>
        <begin position="40"/>
        <end position="54"/>
    </location>
</feature>
<dbReference type="AlphaFoldDB" id="A0A816IC82"/>
<accession>A0A816IC82</accession>
<evidence type="ECO:0000313" key="2">
    <source>
        <dbReference type="EMBL" id="CAF1704277.1"/>
    </source>
</evidence>
<dbReference type="Proteomes" id="UP001295469">
    <property type="component" value="Chromosome C03"/>
</dbReference>
<evidence type="ECO:0000256" key="1">
    <source>
        <dbReference type="SAM" id="MobiDB-lite"/>
    </source>
</evidence>
<name>A0A816IC82_BRANA</name>
<reference evidence="2" key="1">
    <citation type="submission" date="2021-01" db="EMBL/GenBank/DDBJ databases">
        <authorList>
            <consortium name="Genoscope - CEA"/>
            <person name="William W."/>
        </authorList>
    </citation>
    <scope>NUCLEOTIDE SEQUENCE</scope>
</reference>
<gene>
    <name evidence="2" type="ORF">DARMORV10_C03P45980.1</name>
</gene>